<dbReference type="InParanoid" id="A0A0C3DZ43"/>
<reference evidence="1 2" key="1">
    <citation type="submission" date="2014-04" db="EMBL/GenBank/DDBJ databases">
        <authorList>
            <consortium name="DOE Joint Genome Institute"/>
            <person name="Kuo A."/>
            <person name="Kohler A."/>
            <person name="Nagy L.G."/>
            <person name="Floudas D."/>
            <person name="Copeland A."/>
            <person name="Barry K.W."/>
            <person name="Cichocki N."/>
            <person name="Veneault-Fourrey C."/>
            <person name="LaButti K."/>
            <person name="Lindquist E.A."/>
            <person name="Lipzen A."/>
            <person name="Lundell T."/>
            <person name="Morin E."/>
            <person name="Murat C."/>
            <person name="Sun H."/>
            <person name="Tunlid A."/>
            <person name="Henrissat B."/>
            <person name="Grigoriev I.V."/>
            <person name="Hibbett D.S."/>
            <person name="Martin F."/>
            <person name="Nordberg H.P."/>
            <person name="Cantor M.N."/>
            <person name="Hua S.X."/>
        </authorList>
    </citation>
    <scope>NUCLEOTIDE SEQUENCE [LARGE SCALE GENOMIC DNA]</scope>
    <source>
        <strain evidence="1 2">Foug A</strain>
    </source>
</reference>
<accession>A0A0C3DZ43</accession>
<name>A0A0C3DZ43_9AGAM</name>
<dbReference type="HOGENOM" id="CLU_2832661_0_0_1"/>
<dbReference type="EMBL" id="KN822020">
    <property type="protein sequence ID" value="KIM65830.1"/>
    <property type="molecule type" value="Genomic_DNA"/>
</dbReference>
<proteinExistence type="predicted"/>
<evidence type="ECO:0000313" key="2">
    <source>
        <dbReference type="Proteomes" id="UP000053989"/>
    </source>
</evidence>
<sequence>MPAQQCRNFEGDVWPDGDVDGIQSRDQVNLRSLADVSNGAKLDTVATPDIPDCIRDTYTVTSDKIS</sequence>
<protein>
    <submittedName>
        <fullName evidence="1">Uncharacterized protein</fullName>
    </submittedName>
</protein>
<evidence type="ECO:0000313" key="1">
    <source>
        <dbReference type="EMBL" id="KIM65830.1"/>
    </source>
</evidence>
<dbReference type="Proteomes" id="UP000053989">
    <property type="component" value="Unassembled WGS sequence"/>
</dbReference>
<organism evidence="1 2">
    <name type="scientific">Scleroderma citrinum Foug A</name>
    <dbReference type="NCBI Taxonomy" id="1036808"/>
    <lineage>
        <taxon>Eukaryota</taxon>
        <taxon>Fungi</taxon>
        <taxon>Dikarya</taxon>
        <taxon>Basidiomycota</taxon>
        <taxon>Agaricomycotina</taxon>
        <taxon>Agaricomycetes</taxon>
        <taxon>Agaricomycetidae</taxon>
        <taxon>Boletales</taxon>
        <taxon>Sclerodermatineae</taxon>
        <taxon>Sclerodermataceae</taxon>
        <taxon>Scleroderma</taxon>
    </lineage>
</organism>
<keyword evidence="2" id="KW-1185">Reference proteome</keyword>
<reference evidence="2" key="2">
    <citation type="submission" date="2015-01" db="EMBL/GenBank/DDBJ databases">
        <title>Evolutionary Origins and Diversification of the Mycorrhizal Mutualists.</title>
        <authorList>
            <consortium name="DOE Joint Genome Institute"/>
            <consortium name="Mycorrhizal Genomics Consortium"/>
            <person name="Kohler A."/>
            <person name="Kuo A."/>
            <person name="Nagy L.G."/>
            <person name="Floudas D."/>
            <person name="Copeland A."/>
            <person name="Barry K.W."/>
            <person name="Cichocki N."/>
            <person name="Veneault-Fourrey C."/>
            <person name="LaButti K."/>
            <person name="Lindquist E.A."/>
            <person name="Lipzen A."/>
            <person name="Lundell T."/>
            <person name="Morin E."/>
            <person name="Murat C."/>
            <person name="Riley R."/>
            <person name="Ohm R."/>
            <person name="Sun H."/>
            <person name="Tunlid A."/>
            <person name="Henrissat B."/>
            <person name="Grigoriev I.V."/>
            <person name="Hibbett D.S."/>
            <person name="Martin F."/>
        </authorList>
    </citation>
    <scope>NUCLEOTIDE SEQUENCE [LARGE SCALE GENOMIC DNA]</scope>
    <source>
        <strain evidence="2">Foug A</strain>
    </source>
</reference>
<dbReference type="AlphaFoldDB" id="A0A0C3DZ43"/>
<gene>
    <name evidence="1" type="ORF">SCLCIDRAFT_22391</name>
</gene>